<evidence type="ECO:0000256" key="4">
    <source>
        <dbReference type="ARBA" id="ARBA00023004"/>
    </source>
</evidence>
<dbReference type="EMBL" id="BMRB01000001">
    <property type="protein sequence ID" value="GGS24769.1"/>
    <property type="molecule type" value="Genomic_DNA"/>
</dbReference>
<dbReference type="PANTHER" id="PTHR43409:SF16">
    <property type="entry name" value="SLR0320 PROTEIN"/>
    <property type="match status" value="1"/>
</dbReference>
<gene>
    <name evidence="8" type="ORF">GCM10010171_17460</name>
</gene>
<dbReference type="InterPro" id="IPR023404">
    <property type="entry name" value="rSAM_horseshoe"/>
</dbReference>
<evidence type="ECO:0000256" key="1">
    <source>
        <dbReference type="ARBA" id="ARBA00001966"/>
    </source>
</evidence>
<protein>
    <submittedName>
        <fullName evidence="8">Uncharacterized protein</fullName>
    </submittedName>
</protein>
<dbReference type="RefSeq" id="WP_189209699.1">
    <property type="nucleotide sequence ID" value="NZ_BMRB01000001.1"/>
</dbReference>
<dbReference type="SUPFAM" id="SSF102114">
    <property type="entry name" value="Radical SAM enzymes"/>
    <property type="match status" value="1"/>
</dbReference>
<evidence type="ECO:0000259" key="6">
    <source>
        <dbReference type="PROSITE" id="PS51332"/>
    </source>
</evidence>
<dbReference type="SFLD" id="SFLDS00029">
    <property type="entry name" value="Radical_SAM"/>
    <property type="match status" value="1"/>
</dbReference>
<feature type="domain" description="B12-binding" evidence="6">
    <location>
        <begin position="24"/>
        <end position="172"/>
    </location>
</feature>
<feature type="domain" description="Radical SAM core" evidence="7">
    <location>
        <begin position="229"/>
        <end position="463"/>
    </location>
</feature>
<dbReference type="AlphaFoldDB" id="A0A918G9G0"/>
<dbReference type="GO" id="GO:0005829">
    <property type="term" value="C:cytosol"/>
    <property type="evidence" value="ECO:0007669"/>
    <property type="project" value="TreeGrafter"/>
</dbReference>
<reference evidence="8" key="2">
    <citation type="submission" date="2020-09" db="EMBL/GenBank/DDBJ databases">
        <authorList>
            <person name="Sun Q."/>
            <person name="Ohkuma M."/>
        </authorList>
    </citation>
    <scope>NUCLEOTIDE SEQUENCE</scope>
    <source>
        <strain evidence="8">JCM 3276</strain>
    </source>
</reference>
<reference evidence="8" key="1">
    <citation type="journal article" date="2014" name="Int. J. Syst. Evol. Microbiol.">
        <title>Complete genome sequence of Corynebacterium casei LMG S-19264T (=DSM 44701T), isolated from a smear-ripened cheese.</title>
        <authorList>
            <consortium name="US DOE Joint Genome Institute (JGI-PGF)"/>
            <person name="Walter F."/>
            <person name="Albersmeier A."/>
            <person name="Kalinowski J."/>
            <person name="Ruckert C."/>
        </authorList>
    </citation>
    <scope>NUCLEOTIDE SEQUENCE</scope>
    <source>
        <strain evidence="8">JCM 3276</strain>
    </source>
</reference>
<dbReference type="Gene3D" id="3.40.50.280">
    <property type="entry name" value="Cobalamin-binding domain"/>
    <property type="match status" value="1"/>
</dbReference>
<keyword evidence="2" id="KW-0949">S-adenosyl-L-methionine</keyword>
<comment type="cofactor">
    <cofactor evidence="1">
        <name>[4Fe-4S] cluster</name>
        <dbReference type="ChEBI" id="CHEBI:49883"/>
    </cofactor>
</comment>
<dbReference type="SUPFAM" id="SSF52242">
    <property type="entry name" value="Cobalamin (vitamin B12)-binding domain"/>
    <property type="match status" value="1"/>
</dbReference>
<dbReference type="Proteomes" id="UP000660680">
    <property type="component" value="Unassembled WGS sequence"/>
</dbReference>
<dbReference type="PROSITE" id="PS51918">
    <property type="entry name" value="RADICAL_SAM"/>
    <property type="match status" value="1"/>
</dbReference>
<dbReference type="GO" id="GO:0046872">
    <property type="term" value="F:metal ion binding"/>
    <property type="evidence" value="ECO:0007669"/>
    <property type="project" value="UniProtKB-KW"/>
</dbReference>
<evidence type="ECO:0000313" key="9">
    <source>
        <dbReference type="Proteomes" id="UP000660680"/>
    </source>
</evidence>
<keyword evidence="5" id="KW-0411">Iron-sulfur</keyword>
<dbReference type="InterPro" id="IPR007197">
    <property type="entry name" value="rSAM"/>
</dbReference>
<evidence type="ECO:0000313" key="8">
    <source>
        <dbReference type="EMBL" id="GGS24769.1"/>
    </source>
</evidence>
<dbReference type="Gene3D" id="3.80.30.20">
    <property type="entry name" value="tm_1862 like domain"/>
    <property type="match status" value="1"/>
</dbReference>
<evidence type="ECO:0000256" key="5">
    <source>
        <dbReference type="ARBA" id="ARBA00023014"/>
    </source>
</evidence>
<dbReference type="GO" id="GO:0003824">
    <property type="term" value="F:catalytic activity"/>
    <property type="evidence" value="ECO:0007669"/>
    <property type="project" value="InterPro"/>
</dbReference>
<dbReference type="InterPro" id="IPR006158">
    <property type="entry name" value="Cobalamin-bd"/>
</dbReference>
<dbReference type="InterPro" id="IPR036724">
    <property type="entry name" value="Cobalamin-bd_sf"/>
</dbReference>
<dbReference type="InterPro" id="IPR051198">
    <property type="entry name" value="BchE-like"/>
</dbReference>
<dbReference type="InterPro" id="IPR058240">
    <property type="entry name" value="rSAM_sf"/>
</dbReference>
<dbReference type="SFLD" id="SFLDG01082">
    <property type="entry name" value="B12-binding_domain_containing"/>
    <property type="match status" value="1"/>
</dbReference>
<name>A0A918G9G0_9PSEU</name>
<keyword evidence="9" id="KW-1185">Reference proteome</keyword>
<comment type="caution">
    <text evidence="8">The sequence shown here is derived from an EMBL/GenBank/DDBJ whole genome shotgun (WGS) entry which is preliminary data.</text>
</comment>
<evidence type="ECO:0000256" key="3">
    <source>
        <dbReference type="ARBA" id="ARBA00022723"/>
    </source>
</evidence>
<proteinExistence type="predicted"/>
<accession>A0A918G9G0</accession>
<dbReference type="Pfam" id="PF02310">
    <property type="entry name" value="B12-binding"/>
    <property type="match status" value="1"/>
</dbReference>
<evidence type="ECO:0000256" key="2">
    <source>
        <dbReference type="ARBA" id="ARBA00022691"/>
    </source>
</evidence>
<dbReference type="CDD" id="cd01335">
    <property type="entry name" value="Radical_SAM"/>
    <property type="match status" value="1"/>
</dbReference>
<evidence type="ECO:0000259" key="7">
    <source>
        <dbReference type="PROSITE" id="PS51918"/>
    </source>
</evidence>
<organism evidence="8 9">
    <name type="scientific">Actinokineospora fastidiosa</name>
    <dbReference type="NCBI Taxonomy" id="1816"/>
    <lineage>
        <taxon>Bacteria</taxon>
        <taxon>Bacillati</taxon>
        <taxon>Actinomycetota</taxon>
        <taxon>Actinomycetes</taxon>
        <taxon>Pseudonocardiales</taxon>
        <taxon>Pseudonocardiaceae</taxon>
        <taxon>Actinokineospora</taxon>
    </lineage>
</organism>
<dbReference type="Pfam" id="PF04055">
    <property type="entry name" value="Radical_SAM"/>
    <property type="match status" value="1"/>
</dbReference>
<dbReference type="PANTHER" id="PTHR43409">
    <property type="entry name" value="ANAEROBIC MAGNESIUM-PROTOPORPHYRIN IX MONOMETHYL ESTER CYCLASE-RELATED"/>
    <property type="match status" value="1"/>
</dbReference>
<dbReference type="CDD" id="cd02068">
    <property type="entry name" value="radical_SAM_B12_BD"/>
    <property type="match status" value="1"/>
</dbReference>
<keyword evidence="4" id="KW-0408">Iron</keyword>
<dbReference type="GO" id="GO:0051536">
    <property type="term" value="F:iron-sulfur cluster binding"/>
    <property type="evidence" value="ECO:0007669"/>
    <property type="project" value="UniProtKB-KW"/>
</dbReference>
<dbReference type="GO" id="GO:0031419">
    <property type="term" value="F:cobalamin binding"/>
    <property type="evidence" value="ECO:0007669"/>
    <property type="project" value="InterPro"/>
</dbReference>
<dbReference type="PROSITE" id="PS51332">
    <property type="entry name" value="B12_BINDING"/>
    <property type="match status" value="1"/>
</dbReference>
<dbReference type="InterPro" id="IPR006638">
    <property type="entry name" value="Elp3/MiaA/NifB-like_rSAM"/>
</dbReference>
<dbReference type="SMART" id="SM00729">
    <property type="entry name" value="Elp3"/>
    <property type="match status" value="1"/>
</dbReference>
<keyword evidence="3" id="KW-0479">Metal-binding</keyword>
<sequence>MVQYLSITPRRACDDAPADEDGETRSLRVGLVAYNWEADTSLALWNLINYARRDDLVAEHVRFDQHCAATPKTAAAEKDELFRVLDWVHEHGFDVVGFSCYIWNIKFVNRLAQAIKELWPHITVVYGGQQIRGFYVPQVFERERCVDICVVNEAEITFQRLLRHLVVGSPALSRIPGLAYWAAVDDADTLYRFDGTGVLPSGFAYHETGNAELVDNLDAIPSPYLADARLPVGGAFLYEASRGCPYSCSFCIWGESKGVREYPMDRVREELTTILRHQPSHIMFCDGTFNMRKARAAEILGILNDHLRDGRVRPFSLLLELKLELIDDALAAILDELVRLNPLVTVEFGMQSATQEAAELMRRPFKEDKYRAAWARLTPKLQSSAVIDCIYGLPGDGVAQFKTTVDFAYSLAPHRMQCFRLSILPGSEFERQADAHDIKFAREPDHMVHQTAWLSLREMAWLETFGFAVADLYHFHGTTIRCLLGLPGAAVMRFSDLVTEFVDWAGRDRVMATSYNGHAPDGRWRAINLSTLFENFTFDELLPRISASDPELLDKLAELIRYETRMGRIAIEGLPPAPRSNGGPVLHAELMRSRYDLPSFIIANRGRTEVDIADLRTADTHIALTVKAGHQDVRVPVSYRISERTADLLDRLRGQPAAPAVSRRAIDRLVDVGLLA</sequence>